<proteinExistence type="predicted"/>
<dbReference type="PANTHER" id="PTHR48049:SF88">
    <property type="entry name" value="GLYCOSYLTRANSFERASE"/>
    <property type="match status" value="1"/>
</dbReference>
<dbReference type="InterPro" id="IPR050481">
    <property type="entry name" value="UDP-glycosyltransf_plant"/>
</dbReference>
<dbReference type="STRING" id="40149.A0A0E0CSQ7"/>
<dbReference type="PANTHER" id="PTHR48049">
    <property type="entry name" value="GLYCOSYLTRANSFERASE"/>
    <property type="match status" value="1"/>
</dbReference>
<sequence length="164" mass="18676">MRFLWALRNPSASGALPDGFEQRTRGRGVVWRRCGCWRTAWWARSMTHCGWGSTIEGVVLGQPLVMLLLVLDQGIITRAMADNGNHRRIADEWLISRDCRVTSRRPTLEDLIPRRVTVGGEREAFAGNDNNIKDVVGDQERQQQYIDELVGYLGLYSCQQTKND</sequence>
<dbReference type="HOGENOM" id="CLU_001724_1_1_1"/>
<dbReference type="Gene3D" id="3.40.50.2000">
    <property type="entry name" value="Glycogen Phosphorylase B"/>
    <property type="match status" value="1"/>
</dbReference>
<dbReference type="Gramene" id="OMERI02G34300.1">
    <property type="protein sequence ID" value="OMERI02G34300.1"/>
    <property type="gene ID" value="OMERI02G34300"/>
</dbReference>
<dbReference type="AlphaFoldDB" id="A0A0E0CSQ7"/>
<protein>
    <submittedName>
        <fullName evidence="1">Uncharacterized protein</fullName>
    </submittedName>
</protein>
<reference evidence="1" key="2">
    <citation type="submission" date="2018-05" db="EMBL/GenBank/DDBJ databases">
        <title>OmerRS3 (Oryza meridionalis Reference Sequence Version 3).</title>
        <authorList>
            <person name="Zhang J."/>
            <person name="Kudrna D."/>
            <person name="Lee S."/>
            <person name="Talag J."/>
            <person name="Welchert J."/>
            <person name="Wing R.A."/>
        </authorList>
    </citation>
    <scope>NUCLEOTIDE SEQUENCE [LARGE SCALE GENOMIC DNA]</scope>
    <source>
        <strain evidence="1">cv. OR44</strain>
    </source>
</reference>
<dbReference type="SUPFAM" id="SSF53756">
    <property type="entry name" value="UDP-Glycosyltransferase/glycogen phosphorylase"/>
    <property type="match status" value="1"/>
</dbReference>
<keyword evidence="2" id="KW-1185">Reference proteome</keyword>
<evidence type="ECO:0000313" key="2">
    <source>
        <dbReference type="Proteomes" id="UP000008021"/>
    </source>
</evidence>
<evidence type="ECO:0000313" key="1">
    <source>
        <dbReference type="EnsemblPlants" id="OMERI02G34300.1"/>
    </source>
</evidence>
<name>A0A0E0CSQ7_9ORYZ</name>
<accession>A0A0E0CSQ7</accession>
<dbReference type="eggNOG" id="KOG1192">
    <property type="taxonomic scope" value="Eukaryota"/>
</dbReference>
<dbReference type="EnsemblPlants" id="OMERI02G34300.1">
    <property type="protein sequence ID" value="OMERI02G34300.1"/>
    <property type="gene ID" value="OMERI02G34300"/>
</dbReference>
<reference evidence="1" key="1">
    <citation type="submission" date="2015-04" db="UniProtKB">
        <authorList>
            <consortium name="EnsemblPlants"/>
        </authorList>
    </citation>
    <scope>IDENTIFICATION</scope>
</reference>
<organism evidence="1">
    <name type="scientific">Oryza meridionalis</name>
    <dbReference type="NCBI Taxonomy" id="40149"/>
    <lineage>
        <taxon>Eukaryota</taxon>
        <taxon>Viridiplantae</taxon>
        <taxon>Streptophyta</taxon>
        <taxon>Embryophyta</taxon>
        <taxon>Tracheophyta</taxon>
        <taxon>Spermatophyta</taxon>
        <taxon>Magnoliopsida</taxon>
        <taxon>Liliopsida</taxon>
        <taxon>Poales</taxon>
        <taxon>Poaceae</taxon>
        <taxon>BOP clade</taxon>
        <taxon>Oryzoideae</taxon>
        <taxon>Oryzeae</taxon>
        <taxon>Oryzinae</taxon>
        <taxon>Oryza</taxon>
    </lineage>
</organism>
<dbReference type="Proteomes" id="UP000008021">
    <property type="component" value="Chromosome 2"/>
</dbReference>
<dbReference type="GO" id="GO:0035251">
    <property type="term" value="F:UDP-glucosyltransferase activity"/>
    <property type="evidence" value="ECO:0007669"/>
    <property type="project" value="InterPro"/>
</dbReference>